<evidence type="ECO:0000256" key="4">
    <source>
        <dbReference type="SAM" id="Phobius"/>
    </source>
</evidence>
<evidence type="ECO:0000313" key="5">
    <source>
        <dbReference type="EMBL" id="KAL2277692.1"/>
    </source>
</evidence>
<feature type="transmembrane region" description="Helical" evidence="4">
    <location>
        <begin position="61"/>
        <end position="82"/>
    </location>
</feature>
<evidence type="ECO:0008006" key="7">
    <source>
        <dbReference type="Google" id="ProtNLM"/>
    </source>
</evidence>
<feature type="transmembrane region" description="Helical" evidence="4">
    <location>
        <begin position="29"/>
        <end position="49"/>
    </location>
</feature>
<keyword evidence="4" id="KW-1133">Transmembrane helix</keyword>
<dbReference type="Proteomes" id="UP001600888">
    <property type="component" value="Unassembled WGS sequence"/>
</dbReference>
<dbReference type="PRINTS" id="PR00385">
    <property type="entry name" value="P450"/>
</dbReference>
<accession>A0ABR4E5J5</accession>
<dbReference type="PRINTS" id="PR00463">
    <property type="entry name" value="EP450I"/>
</dbReference>
<gene>
    <name evidence="5" type="ORF">FJTKL_15278</name>
</gene>
<keyword evidence="4" id="KW-0472">Membrane</keyword>
<evidence type="ECO:0000256" key="3">
    <source>
        <dbReference type="ARBA" id="ARBA00023004"/>
    </source>
</evidence>
<proteinExistence type="predicted"/>
<evidence type="ECO:0000313" key="6">
    <source>
        <dbReference type="Proteomes" id="UP001600888"/>
    </source>
</evidence>
<keyword evidence="6" id="KW-1185">Reference proteome</keyword>
<dbReference type="PANTHER" id="PTHR24305:SF78">
    <property type="entry name" value="P450, PUTATIVE (EUROFUNG)-RELATED"/>
    <property type="match status" value="1"/>
</dbReference>
<dbReference type="Pfam" id="PF00067">
    <property type="entry name" value="p450"/>
    <property type="match status" value="1"/>
</dbReference>
<sequence>MKTAVLSATLGLATHATLTVTNLELENFLLHVPALTVCSLLALFYAYQLAGTSTIESLSEVTRITIAFTGGLLLSIGAYRVAFHRLRRFPGPFPAKFTKFYGLFLAAKKVQYQEELSLLHQKFGDFVRTGPREICLFRDTAVLAVHGPDSHCRKSTYYSQVDIDPKKCSVHTLRDHDAHRRRRRAWEKSLSIKTISTYEPRITPLVELLIWQLSQGAPINATDWSMFLGFDLIGRVGLGKDFNCLANGRHDPRILSLHESMGVIGTLGHVPWLLFLLSRIPGATAKYSGFFELCAHEVETKMQRWQPDQAPQDIISWVLKAFMEKDTSAPPSKAALHEDSRVLIVAGSDTIATTLTSALYYLVKHPRVLNKLRSQLDAAIPNPADWTYEKAKSITYIDDIIEETLRLKPPLLLGGPRVTPPNGMWVDEQFIPGDTNVITPIQLIHTDQRYWKNADEFIPERFGERKDEFGTNAAPFFPFQLGAYSCPGKNMAYLTLRIALSQIVQKLDFDFAPGEDGHEFNTGTQETFVATLAPLMLQFAKRT</sequence>
<organism evidence="5 6">
    <name type="scientific">Diaporthe vaccinii</name>
    <dbReference type="NCBI Taxonomy" id="105482"/>
    <lineage>
        <taxon>Eukaryota</taxon>
        <taxon>Fungi</taxon>
        <taxon>Dikarya</taxon>
        <taxon>Ascomycota</taxon>
        <taxon>Pezizomycotina</taxon>
        <taxon>Sordariomycetes</taxon>
        <taxon>Sordariomycetidae</taxon>
        <taxon>Diaporthales</taxon>
        <taxon>Diaporthaceae</taxon>
        <taxon>Diaporthe</taxon>
        <taxon>Diaporthe eres species complex</taxon>
    </lineage>
</organism>
<comment type="caution">
    <text evidence="5">The sequence shown here is derived from an EMBL/GenBank/DDBJ whole genome shotgun (WGS) entry which is preliminary data.</text>
</comment>
<dbReference type="CDD" id="cd11061">
    <property type="entry name" value="CYP67-like"/>
    <property type="match status" value="1"/>
</dbReference>
<dbReference type="InterPro" id="IPR002401">
    <property type="entry name" value="Cyt_P450_E_grp-I"/>
</dbReference>
<dbReference type="InterPro" id="IPR001128">
    <property type="entry name" value="Cyt_P450"/>
</dbReference>
<dbReference type="InterPro" id="IPR036396">
    <property type="entry name" value="Cyt_P450_sf"/>
</dbReference>
<dbReference type="SUPFAM" id="SSF48264">
    <property type="entry name" value="Cytochrome P450"/>
    <property type="match status" value="1"/>
</dbReference>
<dbReference type="EMBL" id="JBAWTH010000095">
    <property type="protein sequence ID" value="KAL2277692.1"/>
    <property type="molecule type" value="Genomic_DNA"/>
</dbReference>
<protein>
    <recommendedName>
        <fullName evidence="7">Cytochrome P450</fullName>
    </recommendedName>
</protein>
<keyword evidence="2" id="KW-0479">Metal-binding</keyword>
<evidence type="ECO:0000256" key="2">
    <source>
        <dbReference type="ARBA" id="ARBA00022723"/>
    </source>
</evidence>
<keyword evidence="4" id="KW-0812">Transmembrane</keyword>
<dbReference type="Gene3D" id="1.10.630.10">
    <property type="entry name" value="Cytochrome P450"/>
    <property type="match status" value="1"/>
</dbReference>
<keyword evidence="1" id="KW-0349">Heme</keyword>
<evidence type="ECO:0000256" key="1">
    <source>
        <dbReference type="ARBA" id="ARBA00022617"/>
    </source>
</evidence>
<dbReference type="PANTHER" id="PTHR24305">
    <property type="entry name" value="CYTOCHROME P450"/>
    <property type="match status" value="1"/>
</dbReference>
<name>A0ABR4E5J5_9PEZI</name>
<keyword evidence="3" id="KW-0408">Iron</keyword>
<reference evidence="5 6" key="1">
    <citation type="submission" date="2024-03" db="EMBL/GenBank/DDBJ databases">
        <title>A high-quality draft genome sequence of Diaporthe vaccinii, a causative agent of upright dieback and viscid rot disease in cranberry plants.</title>
        <authorList>
            <person name="Sarrasin M."/>
            <person name="Lang B.F."/>
            <person name="Burger G."/>
        </authorList>
    </citation>
    <scope>NUCLEOTIDE SEQUENCE [LARGE SCALE GENOMIC DNA]</scope>
    <source>
        <strain evidence="5 6">IS7</strain>
    </source>
</reference>
<dbReference type="InterPro" id="IPR050121">
    <property type="entry name" value="Cytochrome_P450_monoxygenase"/>
</dbReference>